<organism evidence="4 5">
    <name type="scientific">Malassezia cuniculi</name>
    <dbReference type="NCBI Taxonomy" id="948313"/>
    <lineage>
        <taxon>Eukaryota</taxon>
        <taxon>Fungi</taxon>
        <taxon>Dikarya</taxon>
        <taxon>Basidiomycota</taxon>
        <taxon>Ustilaginomycotina</taxon>
        <taxon>Malasseziomycetes</taxon>
        <taxon>Malasseziales</taxon>
        <taxon>Malasseziaceae</taxon>
        <taxon>Malassezia</taxon>
    </lineage>
</organism>
<keyword evidence="5" id="KW-1185">Reference proteome</keyword>
<evidence type="ECO:0000259" key="3">
    <source>
        <dbReference type="Pfam" id="PF04696"/>
    </source>
</evidence>
<dbReference type="Pfam" id="PF04696">
    <property type="entry name" value="Pinin_SDK_memA"/>
    <property type="match status" value="1"/>
</dbReference>
<proteinExistence type="predicted"/>
<name>A0AAF0JB32_9BASI</name>
<feature type="domain" description="Pinin/SDK/MemA protein" evidence="3">
    <location>
        <begin position="71"/>
        <end position="172"/>
    </location>
</feature>
<protein>
    <recommendedName>
        <fullName evidence="3">Pinin/SDK/MemA protein domain-containing protein</fullName>
    </recommendedName>
</protein>
<sequence length="268" mass="29993">MEPAPSENNATDQPAMERAPANEVESGTPVDNQSSSEHAPSRAPATRAKRAHDDDAAADERPRRRPLFAAEDRERGRRMLGLLNATLGSAQRQRAAPQRPAAERPIATAAKQPLADSSLAAERRAHDEERAAVRSDLSKIRRLAERIVELETAHRAARSHARRLSSFLVTRTAESARPARTDMATQVATSPAYTSGVPLVRTRDTRSYDVYYLPRTLLPEQEDMLDEQEERTDAALDKADDDWERELSKLQTELADAKRRLEKHHIAW</sequence>
<feature type="compositionally biased region" description="Basic and acidic residues" evidence="2">
    <location>
        <begin position="51"/>
        <end position="62"/>
    </location>
</feature>
<dbReference type="InterPro" id="IPR006786">
    <property type="entry name" value="Pinin_SDK_MemA"/>
</dbReference>
<feature type="coiled-coil region" evidence="1">
    <location>
        <begin position="240"/>
        <end position="267"/>
    </location>
</feature>
<keyword evidence="1" id="KW-0175">Coiled coil</keyword>
<evidence type="ECO:0000256" key="1">
    <source>
        <dbReference type="SAM" id="Coils"/>
    </source>
</evidence>
<evidence type="ECO:0000256" key="2">
    <source>
        <dbReference type="SAM" id="MobiDB-lite"/>
    </source>
</evidence>
<feature type="compositionally biased region" description="Polar residues" evidence="2">
    <location>
        <begin position="1"/>
        <end position="12"/>
    </location>
</feature>
<dbReference type="EMBL" id="CP119878">
    <property type="protein sequence ID" value="WFD34906.1"/>
    <property type="molecule type" value="Genomic_DNA"/>
</dbReference>
<feature type="compositionally biased region" description="Basic and acidic residues" evidence="2">
    <location>
        <begin position="121"/>
        <end position="131"/>
    </location>
</feature>
<accession>A0AAF0JB32</accession>
<evidence type="ECO:0000313" key="5">
    <source>
        <dbReference type="Proteomes" id="UP001219933"/>
    </source>
</evidence>
<gene>
    <name evidence="4" type="ORF">MCUN1_001751</name>
</gene>
<feature type="compositionally biased region" description="Polar residues" evidence="2">
    <location>
        <begin position="29"/>
        <end position="38"/>
    </location>
</feature>
<feature type="region of interest" description="Disordered" evidence="2">
    <location>
        <begin position="1"/>
        <end position="131"/>
    </location>
</feature>
<evidence type="ECO:0000313" key="4">
    <source>
        <dbReference type="EMBL" id="WFD34906.1"/>
    </source>
</evidence>
<dbReference type="Proteomes" id="UP001219933">
    <property type="component" value="Chromosome 2"/>
</dbReference>
<dbReference type="AlphaFoldDB" id="A0AAF0JB32"/>
<reference evidence="4" key="1">
    <citation type="submission" date="2023-03" db="EMBL/GenBank/DDBJ databases">
        <title>Mating type loci evolution in Malassezia.</title>
        <authorList>
            <person name="Coelho M.A."/>
        </authorList>
    </citation>
    <scope>NUCLEOTIDE SEQUENCE</scope>
    <source>
        <strain evidence="4">CBS 11721</strain>
    </source>
</reference>
<feature type="compositionally biased region" description="Low complexity" evidence="2">
    <location>
        <begin position="90"/>
        <end position="107"/>
    </location>
</feature>